<feature type="region of interest" description="Disordered" evidence="1">
    <location>
        <begin position="588"/>
        <end position="621"/>
    </location>
</feature>
<evidence type="ECO:0000256" key="1">
    <source>
        <dbReference type="SAM" id="MobiDB-lite"/>
    </source>
</evidence>
<comment type="caution">
    <text evidence="2">The sequence shown here is derived from an EMBL/GenBank/DDBJ whole genome shotgun (WGS) entry which is preliminary data.</text>
</comment>
<reference evidence="2" key="1">
    <citation type="journal article" date="2020" name="bioRxiv">
        <title>Comparative genomics of Chlamydomonas.</title>
        <authorList>
            <person name="Craig R.J."/>
            <person name="Hasan A.R."/>
            <person name="Ness R.W."/>
            <person name="Keightley P.D."/>
        </authorList>
    </citation>
    <scope>NUCLEOTIDE SEQUENCE</scope>
    <source>
        <strain evidence="2">CCAP 11/70</strain>
    </source>
</reference>
<protein>
    <submittedName>
        <fullName evidence="2">Uncharacterized protein</fullName>
    </submittedName>
</protein>
<evidence type="ECO:0000313" key="3">
    <source>
        <dbReference type="Proteomes" id="UP000612055"/>
    </source>
</evidence>
<accession>A0A835YG14</accession>
<keyword evidence="3" id="KW-1185">Reference proteome</keyword>
<dbReference type="EMBL" id="JAEHOE010000001">
    <property type="protein sequence ID" value="KAG2502038.1"/>
    <property type="molecule type" value="Genomic_DNA"/>
</dbReference>
<feature type="region of interest" description="Disordered" evidence="1">
    <location>
        <begin position="686"/>
        <end position="725"/>
    </location>
</feature>
<proteinExistence type="predicted"/>
<sequence>MVTASFRSVAPWGHWLAPHLQLLGFRFRHAGSSPGHEGFLARLPARVEPRQACPNASKVVRTCELCGVQTLWLFPSNCPAGLTQPLIILRSGTVQHLPKTRGALRAFEVQGAGRISRTMTYTPRCCSATPARPSGCGRARPARASAGRTIKAVQQAQKQDLSAGPLCESTLPAAEQAMQPTAGPLPNATAGARWSVDLKQAPRSRKALLVRSQISADGEVRAFSASAATSGRRSTAGGYGGSRRRNPRASIDAAMYAETLATRAASLTSLADLMHSHAGGADDGEPCTGACGGVCLGGCRPAARASAGGGIGIGGAGGASQRSQKVVVTDPGEARDSLEAREQEAALMRFETDIKRERMKARMAAQDAADELDYAPIAEPAPGRVSGPRGLWQRLTQLFSGNKSPSVRPEDVADRTRSASSVGGPNGRSKFGLGRYSHGANAARDEDDDEPVKVARSRDSRVVYRARMGIDLANAQPGAKRAAPMGAAAAAIEAARLARANAAVSFSARGAGGSSVASADELTQAIAFAAAEFAAAKSAKSATGNHALLASAIAASQRQKSVTNGLGPGQGGAQAAVLDAVNSGRIAGAPGSPGHYTSKSAPASRGVSNNGTPAASAGLTAPSRPRVSFAPFLGFFGMGRLSKEKEPASPVGTPLSAALAADLNRGTTMSESRAVNAAEQALRGVLPTAPKGRLEPLSGTSGAAGVQRTRSFRVKGQEKAQSRFA</sequence>
<feature type="region of interest" description="Disordered" evidence="1">
    <location>
        <begin position="401"/>
        <end position="453"/>
    </location>
</feature>
<feature type="region of interest" description="Disordered" evidence="1">
    <location>
        <begin position="225"/>
        <end position="246"/>
    </location>
</feature>
<evidence type="ECO:0000313" key="2">
    <source>
        <dbReference type="EMBL" id="KAG2502038.1"/>
    </source>
</evidence>
<feature type="compositionally biased region" description="Basic and acidic residues" evidence="1">
    <location>
        <begin position="715"/>
        <end position="725"/>
    </location>
</feature>
<dbReference type="AlphaFoldDB" id="A0A835YG14"/>
<feature type="compositionally biased region" description="Low complexity" evidence="1">
    <location>
        <begin position="225"/>
        <end position="236"/>
    </location>
</feature>
<name>A0A835YG14_9CHLO</name>
<dbReference type="Proteomes" id="UP000612055">
    <property type="component" value="Unassembled WGS sequence"/>
</dbReference>
<organism evidence="2 3">
    <name type="scientific">Edaphochlamys debaryana</name>
    <dbReference type="NCBI Taxonomy" id="47281"/>
    <lineage>
        <taxon>Eukaryota</taxon>
        <taxon>Viridiplantae</taxon>
        <taxon>Chlorophyta</taxon>
        <taxon>core chlorophytes</taxon>
        <taxon>Chlorophyceae</taxon>
        <taxon>CS clade</taxon>
        <taxon>Chlamydomonadales</taxon>
        <taxon>Chlamydomonadales incertae sedis</taxon>
        <taxon>Edaphochlamys</taxon>
    </lineage>
</organism>
<gene>
    <name evidence="2" type="ORF">HYH03_000532</name>
</gene>
<feature type="compositionally biased region" description="Polar residues" evidence="1">
    <location>
        <begin position="595"/>
        <end position="613"/>
    </location>
</feature>
<feature type="compositionally biased region" description="Basic and acidic residues" evidence="1">
    <location>
        <begin position="408"/>
        <end position="417"/>
    </location>
</feature>